<dbReference type="PANTHER" id="PTHR28106">
    <property type="entry name" value="MITOCHONDRIAL ATPASE COMPLEX SUBUNIT ATP10"/>
    <property type="match status" value="1"/>
</dbReference>
<dbReference type="AlphaFoldDB" id="A0A835QH90"/>
<accession>A0A835QH90</accession>
<proteinExistence type="predicted"/>
<keyword evidence="3" id="KW-1185">Reference proteome</keyword>
<reference evidence="2 3" key="1">
    <citation type="journal article" date="2020" name="Nat. Food">
        <title>A phased Vanilla planifolia genome enables genetic improvement of flavour and production.</title>
        <authorList>
            <person name="Hasing T."/>
            <person name="Tang H."/>
            <person name="Brym M."/>
            <person name="Khazi F."/>
            <person name="Huang T."/>
            <person name="Chambers A.H."/>
        </authorList>
    </citation>
    <scope>NUCLEOTIDE SEQUENCE [LARGE SCALE GENOMIC DNA]</scope>
    <source>
        <tissue evidence="2">Leaf</tissue>
    </source>
</reference>
<evidence type="ECO:0000313" key="3">
    <source>
        <dbReference type="Proteomes" id="UP000636800"/>
    </source>
</evidence>
<feature type="domain" description="Bifunctional inhibitor/plant lipid transfer protein/seed storage helical" evidence="1">
    <location>
        <begin position="126"/>
        <end position="206"/>
    </location>
</feature>
<organism evidence="2 3">
    <name type="scientific">Vanilla planifolia</name>
    <name type="common">Vanilla</name>
    <dbReference type="NCBI Taxonomy" id="51239"/>
    <lineage>
        <taxon>Eukaryota</taxon>
        <taxon>Viridiplantae</taxon>
        <taxon>Streptophyta</taxon>
        <taxon>Embryophyta</taxon>
        <taxon>Tracheophyta</taxon>
        <taxon>Spermatophyta</taxon>
        <taxon>Magnoliopsida</taxon>
        <taxon>Liliopsida</taxon>
        <taxon>Asparagales</taxon>
        <taxon>Orchidaceae</taxon>
        <taxon>Vanilloideae</taxon>
        <taxon>Vanilleae</taxon>
        <taxon>Vanilla</taxon>
    </lineage>
</organism>
<dbReference type="Proteomes" id="UP000636800">
    <property type="component" value="Chromosome 7"/>
</dbReference>
<dbReference type="PANTHER" id="PTHR28106:SF1">
    <property type="entry name" value="MITOCHONDRIAL ATPASE COMPLEX SUBUNIT ATP10"/>
    <property type="match status" value="1"/>
</dbReference>
<dbReference type="GO" id="GO:0033615">
    <property type="term" value="P:mitochondrial proton-transporting ATP synthase complex assembly"/>
    <property type="evidence" value="ECO:0007669"/>
    <property type="project" value="TreeGrafter"/>
</dbReference>
<comment type="caution">
    <text evidence="2">The sequence shown here is derived from an EMBL/GenBank/DDBJ whole genome shotgun (WGS) entry which is preliminary data.</text>
</comment>
<evidence type="ECO:0000259" key="1">
    <source>
        <dbReference type="SMART" id="SM00499"/>
    </source>
</evidence>
<protein>
    <recommendedName>
        <fullName evidence="1">Bifunctional inhibitor/plant lipid transfer protein/seed storage helical domain-containing protein</fullName>
    </recommendedName>
</protein>
<dbReference type="Pfam" id="PF05176">
    <property type="entry name" value="ATP-synt_10"/>
    <property type="match status" value="1"/>
</dbReference>
<evidence type="ECO:0000313" key="2">
    <source>
        <dbReference type="EMBL" id="KAG0473255.1"/>
    </source>
</evidence>
<dbReference type="SUPFAM" id="SSF47699">
    <property type="entry name" value="Bifunctional inhibitor/lipid-transfer protein/seed storage 2S albumin"/>
    <property type="match status" value="1"/>
</dbReference>
<dbReference type="Gene3D" id="1.10.110.10">
    <property type="entry name" value="Plant lipid-transfer and hydrophobic proteins"/>
    <property type="match status" value="1"/>
</dbReference>
<dbReference type="InterPro" id="IPR027923">
    <property type="entry name" value="Hydrophob_seed_dom"/>
</dbReference>
<dbReference type="InterPro" id="IPR007849">
    <property type="entry name" value="ATP10"/>
</dbReference>
<dbReference type="Pfam" id="PF14547">
    <property type="entry name" value="Hydrophob_seed"/>
    <property type="match status" value="1"/>
</dbReference>
<dbReference type="EMBL" id="JADCNL010000007">
    <property type="protein sequence ID" value="KAG0473255.1"/>
    <property type="molecule type" value="Genomic_DNA"/>
</dbReference>
<dbReference type="InterPro" id="IPR016140">
    <property type="entry name" value="Bifunc_inhib/LTP/seed_store"/>
</dbReference>
<dbReference type="InterPro" id="IPR036312">
    <property type="entry name" value="Bifun_inhib/LTP/seed_sf"/>
</dbReference>
<name>A0A835QH90_VANPL</name>
<dbReference type="OrthoDB" id="428658at2759"/>
<sequence length="546" mass="60814">MPTLQQSFQVRGERKPWPCFWFSVHVLRRSILRQVHGSLFGSAVVYKPFFNSCIPAKRSNPKMKLSPACFLVFFLVSSTSTLLTVSACVYCSHPAHPRPVRPRTVKNPPPTAIAPPAVAPPPPVKCSLDILKLGLCLDVLGGLVHVGFVPVESYCCPLLDGLLELEAAACLCTAINLKVLNLNIYIPLALEVLITCGKDPPPGYFCPLRAFAMVRGDKPGRTAEARWRADSSVAVLPSPSAASMPSLQLVPEKISKWDVVGENPLRSHNRCRNSFRRNFIDLHKMMDKEAIEKEKARLKDELSRGYFADIYEIVKIVASTHLQIAPANKTIIPAIAAVKFPDMEVKFSDGSSLTLPLSELNVTEGISEIIPLASLLCLSFRASSQRMVESWITPFLNTFNASTAVRVYEVSFIDSWLLSMSPFKNIFLKISKSSSNPRHRLAYSFGDHYDLRKKLQILNLLTGYIFLLDKQGRIRWQGFGSATPEEVSSLISSREEKTMDAEMPSLKYELTEINVGDTNNNDPLLALKKKTDEEEEVVFTMEQGIN</sequence>
<dbReference type="GO" id="GO:0005743">
    <property type="term" value="C:mitochondrial inner membrane"/>
    <property type="evidence" value="ECO:0007669"/>
    <property type="project" value="TreeGrafter"/>
</dbReference>
<dbReference type="SMART" id="SM00499">
    <property type="entry name" value="AAI"/>
    <property type="match status" value="1"/>
</dbReference>
<gene>
    <name evidence="2" type="ORF">HPP92_015112</name>
</gene>
<dbReference type="CDD" id="cd01958">
    <property type="entry name" value="HPS_like"/>
    <property type="match status" value="1"/>
</dbReference>